<name>A0ABM1T9M8_LIMPO</name>
<evidence type="ECO:0000313" key="12">
    <source>
        <dbReference type="RefSeq" id="XP_022252584.1"/>
    </source>
</evidence>
<feature type="transmembrane region" description="Helical" evidence="9">
    <location>
        <begin position="602"/>
        <end position="624"/>
    </location>
</feature>
<keyword evidence="5" id="KW-0547">Nucleotide-binding</keyword>
<dbReference type="GeneID" id="106468540"/>
<feature type="transmembrane region" description="Helical" evidence="9">
    <location>
        <begin position="568"/>
        <end position="590"/>
    </location>
</feature>
<feature type="transmembrane region" description="Helical" evidence="9">
    <location>
        <begin position="722"/>
        <end position="744"/>
    </location>
</feature>
<protein>
    <submittedName>
        <fullName evidence="12">ABC transporter G family member 21-like</fullName>
    </submittedName>
</protein>
<comment type="similarity">
    <text evidence="2">Belongs to the ABC transporter superfamily. ABCG family. Eye pigment precursor importer (TC 3.A.1.204) subfamily.</text>
</comment>
<dbReference type="InterPro" id="IPR050352">
    <property type="entry name" value="ABCG_transporters"/>
</dbReference>
<evidence type="ECO:0000256" key="1">
    <source>
        <dbReference type="ARBA" id="ARBA00004141"/>
    </source>
</evidence>
<dbReference type="Gene3D" id="3.40.50.300">
    <property type="entry name" value="P-loop containing nucleotide triphosphate hydrolases"/>
    <property type="match status" value="1"/>
</dbReference>
<dbReference type="Pfam" id="PF01061">
    <property type="entry name" value="ABC2_membrane"/>
    <property type="match status" value="1"/>
</dbReference>
<dbReference type="PROSITE" id="PS50893">
    <property type="entry name" value="ABC_TRANSPORTER_2"/>
    <property type="match status" value="1"/>
</dbReference>
<feature type="transmembrane region" description="Helical" evidence="9">
    <location>
        <begin position="495"/>
        <end position="514"/>
    </location>
</feature>
<evidence type="ECO:0000256" key="9">
    <source>
        <dbReference type="SAM" id="Phobius"/>
    </source>
</evidence>
<feature type="transmembrane region" description="Helical" evidence="9">
    <location>
        <begin position="526"/>
        <end position="547"/>
    </location>
</feature>
<feature type="transmembrane region" description="Helical" evidence="9">
    <location>
        <begin position="631"/>
        <end position="652"/>
    </location>
</feature>
<dbReference type="RefSeq" id="XP_022252584.1">
    <property type="nucleotide sequence ID" value="XM_022396876.1"/>
</dbReference>
<dbReference type="PANTHER" id="PTHR48041">
    <property type="entry name" value="ABC TRANSPORTER G FAMILY MEMBER 28"/>
    <property type="match status" value="1"/>
</dbReference>
<sequence length="751" mass="85661">MHGRMKPKSVVPGIEKVPNIWTLSYSVRPDLEDLSSEKITSNRFPGYLHNATYIYPHRPAELVFRDVCVSYDEKQILQDVSGMVRPGEVLGVMGPSGSGKTTLLNALSGRLKTDSGLITLNGETLTKKLRRKICYVTQQDIFFPNLTLRQTLTYSALLRLPDNMSYHEKIEHVDHILDVLDLSHCQNTVIGDVMKRGLSGGEKKRANIASELLTNPSIIFLDEPTSGLDSSTAFSLMSMLKDYAEKENKTVIITVHQPSSQIFYMFGRLLLLCNGQLAYFGETSQVVNFFCEIGLQISPHYNPADFIMEQLKKGPQLQEQIITAARKVRSNLDFPEEFSELLHLPEDEDEAANFHSLNIKAFEYSNYNKKIWNTFQHCELENPEPENIDPSLRRISEQPLWNISPLSKYADVRPVELRILIDQHKKLRTFYHKIDLEDYDSGKSSWSEVVSSTYSSQDDLEDEEEVKWPTSFWTQLKVLTQRNFLEAKSRMLSKLNWVQTLGLGLICGLIWFQIQRTEPTLSDIRGWMFFSMTYWMLFALFGALISFPPEQVVINKERASGAYRLSAYYLAKMIGELPLTLTLPTVFHFISYPMLGIYSSRTFLFLWGFLILNTLVAQSVGLFIGASCTDLQVSVTISALYSLSTMLFGGYYSSCIPPWLKWLQYLSIVHYAFQNMQIVEFTGGPPIQCATSNSQFEVCRSGRSSFIPVEDIANPGGNMFPLWANTFILVTFLAVFRIMGYLILRFIHKPK</sequence>
<keyword evidence="4 9" id="KW-0812">Transmembrane</keyword>
<feature type="domain" description="ABC transporter" evidence="10">
    <location>
        <begin position="62"/>
        <end position="299"/>
    </location>
</feature>
<evidence type="ECO:0000256" key="2">
    <source>
        <dbReference type="ARBA" id="ARBA00005814"/>
    </source>
</evidence>
<keyword evidence="7 9" id="KW-1133">Transmembrane helix</keyword>
<evidence type="ECO:0000256" key="6">
    <source>
        <dbReference type="ARBA" id="ARBA00022840"/>
    </source>
</evidence>
<accession>A0ABM1T9M8</accession>
<dbReference type="InterPro" id="IPR013525">
    <property type="entry name" value="ABC2_TM"/>
</dbReference>
<evidence type="ECO:0000256" key="5">
    <source>
        <dbReference type="ARBA" id="ARBA00022741"/>
    </source>
</evidence>
<evidence type="ECO:0000256" key="3">
    <source>
        <dbReference type="ARBA" id="ARBA00022448"/>
    </source>
</evidence>
<dbReference type="Proteomes" id="UP000694941">
    <property type="component" value="Unplaced"/>
</dbReference>
<dbReference type="InterPro" id="IPR003593">
    <property type="entry name" value="AAA+_ATPase"/>
</dbReference>
<reference evidence="12" key="1">
    <citation type="submission" date="2025-08" db="UniProtKB">
        <authorList>
            <consortium name="RefSeq"/>
        </authorList>
    </citation>
    <scope>IDENTIFICATION</scope>
    <source>
        <tissue evidence="12">Muscle</tissue>
    </source>
</reference>
<evidence type="ECO:0000256" key="8">
    <source>
        <dbReference type="ARBA" id="ARBA00023136"/>
    </source>
</evidence>
<organism evidence="11 12">
    <name type="scientific">Limulus polyphemus</name>
    <name type="common">Atlantic horseshoe crab</name>
    <dbReference type="NCBI Taxonomy" id="6850"/>
    <lineage>
        <taxon>Eukaryota</taxon>
        <taxon>Metazoa</taxon>
        <taxon>Ecdysozoa</taxon>
        <taxon>Arthropoda</taxon>
        <taxon>Chelicerata</taxon>
        <taxon>Merostomata</taxon>
        <taxon>Xiphosura</taxon>
        <taxon>Limulidae</taxon>
        <taxon>Limulus</taxon>
    </lineage>
</organism>
<dbReference type="InterPro" id="IPR017871">
    <property type="entry name" value="ABC_transporter-like_CS"/>
</dbReference>
<keyword evidence="6" id="KW-0067">ATP-binding</keyword>
<gene>
    <name evidence="12" type="primary">LOC106468540</name>
</gene>
<dbReference type="InterPro" id="IPR027417">
    <property type="entry name" value="P-loop_NTPase"/>
</dbReference>
<keyword evidence="3" id="KW-0813">Transport</keyword>
<comment type="subcellular location">
    <subcellularLocation>
        <location evidence="1">Membrane</location>
        <topology evidence="1">Multi-pass membrane protein</topology>
    </subcellularLocation>
</comment>
<dbReference type="Pfam" id="PF19055">
    <property type="entry name" value="ABC2_membrane_7"/>
    <property type="match status" value="1"/>
</dbReference>
<keyword evidence="11" id="KW-1185">Reference proteome</keyword>
<dbReference type="SUPFAM" id="SSF52540">
    <property type="entry name" value="P-loop containing nucleoside triphosphate hydrolases"/>
    <property type="match status" value="1"/>
</dbReference>
<dbReference type="InterPro" id="IPR003439">
    <property type="entry name" value="ABC_transporter-like_ATP-bd"/>
</dbReference>
<dbReference type="Pfam" id="PF00005">
    <property type="entry name" value="ABC_tran"/>
    <property type="match status" value="1"/>
</dbReference>
<keyword evidence="8 9" id="KW-0472">Membrane</keyword>
<dbReference type="PANTHER" id="PTHR48041:SF63">
    <property type="entry name" value="EARLY GENE AT 23, ISOFORM C"/>
    <property type="match status" value="1"/>
</dbReference>
<dbReference type="PROSITE" id="PS00211">
    <property type="entry name" value="ABC_TRANSPORTER_1"/>
    <property type="match status" value="1"/>
</dbReference>
<proteinExistence type="inferred from homology"/>
<dbReference type="SMART" id="SM00382">
    <property type="entry name" value="AAA"/>
    <property type="match status" value="1"/>
</dbReference>
<evidence type="ECO:0000259" key="10">
    <source>
        <dbReference type="PROSITE" id="PS50893"/>
    </source>
</evidence>
<evidence type="ECO:0000256" key="4">
    <source>
        <dbReference type="ARBA" id="ARBA00022692"/>
    </source>
</evidence>
<evidence type="ECO:0000313" key="11">
    <source>
        <dbReference type="Proteomes" id="UP000694941"/>
    </source>
</evidence>
<dbReference type="InterPro" id="IPR043926">
    <property type="entry name" value="ABCG_dom"/>
</dbReference>
<evidence type="ECO:0000256" key="7">
    <source>
        <dbReference type="ARBA" id="ARBA00022989"/>
    </source>
</evidence>
<dbReference type="CDD" id="cd03213">
    <property type="entry name" value="ABCG_EPDR"/>
    <property type="match status" value="1"/>
</dbReference>